<feature type="coiled-coil region" evidence="1">
    <location>
        <begin position="373"/>
        <end position="410"/>
    </location>
</feature>
<dbReference type="HOGENOM" id="CLU_622929_0_0_1"/>
<evidence type="ECO:0000313" key="2">
    <source>
        <dbReference type="EMBL" id="CCD72570.1"/>
    </source>
</evidence>
<dbReference type="CTD" id="171928"/>
<protein>
    <submittedName>
        <fullName evidence="2">Uncharacterized protein</fullName>
    </submittedName>
</protein>
<keyword evidence="3" id="KW-1185">Reference proteome</keyword>
<dbReference type="OMA" id="WPAPIEM"/>
<dbReference type="PaxDb" id="6239-Y47G6A.25"/>
<dbReference type="UCSC" id="Y47G6A.25">
    <property type="organism name" value="c. elegans"/>
</dbReference>
<dbReference type="eggNOG" id="ENOG502RTA7">
    <property type="taxonomic scope" value="Eukaryota"/>
</dbReference>
<reference evidence="2 3" key="1">
    <citation type="journal article" date="1998" name="Science">
        <title>Genome sequence of the nematode C. elegans: a platform for investigating biology.</title>
        <authorList>
            <consortium name="The C. elegans sequencing consortium"/>
            <person name="Sulson J.E."/>
            <person name="Waterston R."/>
        </authorList>
    </citation>
    <scope>NUCLEOTIDE SEQUENCE [LARGE SCALE GENOMIC DNA]</scope>
    <source>
        <strain evidence="2 3">Bristol N2</strain>
    </source>
</reference>
<dbReference type="OrthoDB" id="5791038at2759"/>
<organism evidence="2 3">
    <name type="scientific">Caenorhabditis elegans</name>
    <dbReference type="NCBI Taxonomy" id="6239"/>
    <lineage>
        <taxon>Eukaryota</taxon>
        <taxon>Metazoa</taxon>
        <taxon>Ecdysozoa</taxon>
        <taxon>Nematoda</taxon>
        <taxon>Chromadorea</taxon>
        <taxon>Rhabditida</taxon>
        <taxon>Rhabditina</taxon>
        <taxon>Rhabditomorpha</taxon>
        <taxon>Rhabditoidea</taxon>
        <taxon>Rhabditidae</taxon>
        <taxon>Peloderinae</taxon>
        <taxon>Caenorhabditis</taxon>
    </lineage>
</organism>
<dbReference type="EMBL" id="BX284601">
    <property type="protein sequence ID" value="CCD72570.1"/>
    <property type="molecule type" value="Genomic_DNA"/>
</dbReference>
<dbReference type="AlphaFoldDB" id="Q9N3R6"/>
<dbReference type="FunCoup" id="Q9N3R6">
    <property type="interactions" value="1515"/>
</dbReference>
<dbReference type="KEGG" id="cel:CELE_Y47G6A.25"/>
<keyword evidence="1" id="KW-0175">Coiled coil</keyword>
<evidence type="ECO:0000313" key="3">
    <source>
        <dbReference type="Proteomes" id="UP000001940"/>
    </source>
</evidence>
<gene>
    <name evidence="2" type="ORF">CELE_Y47G6A.25</name>
    <name evidence="2 4" type="ORF">Y47G6A.25</name>
</gene>
<accession>Q9N3R6</accession>
<dbReference type="Proteomes" id="UP000001940">
    <property type="component" value="Chromosome I"/>
</dbReference>
<evidence type="ECO:0000256" key="1">
    <source>
        <dbReference type="SAM" id="Coils"/>
    </source>
</evidence>
<evidence type="ECO:0000313" key="4">
    <source>
        <dbReference type="WormBase" id="Y47G6A.25"/>
    </source>
</evidence>
<dbReference type="Bgee" id="WBGene00021649">
    <property type="expression patterns" value="Expressed in germ line (C elegans) and 3 other cell types or tissues"/>
</dbReference>
<dbReference type="IntAct" id="Q9N3R6">
    <property type="interactions" value="1"/>
</dbReference>
<name>Q9N3R6_CAEEL</name>
<dbReference type="RefSeq" id="NP_491185.2">
    <property type="nucleotide sequence ID" value="NM_058784.5"/>
</dbReference>
<dbReference type="WormBase" id="Y47G6A.25">
    <property type="protein sequence ID" value="CE34403"/>
    <property type="gene ID" value="WBGene00021649"/>
</dbReference>
<dbReference type="STRING" id="6239.Y47G6A.25.1"/>
<sequence length="440" mass="50348">MEEEFSMFIMSMSNSMSSLWPAPIEMDSIDEGTENVANIASRWSTCCNIIRLHIEQMIGCEVDVAVAKSTDLGVSMTRGNSDSKLEPISTLLSTISKTIESNGEANAEFAIREIEKMNKSCETEYKIKKFHWFIDVEMFLNIKLALLDREFPPNLTVYVIGELKTLYDDYEAAKEVATNFERSSVNLRFLLCPADLKELNREIIAEKRQKMSEKEIICRFGSDKFKIKLFKKQKIGSHVTLIDSISFLGFLPEIELCRQGFLGSKRSNKLKMDITTDSKLGNKILFSLSQYLLNETKRPQTALFSFSSKPKLRGFCIMVAYESENDETSITLIQLKASLGKCLWKTLKFVNQSGEHSRPLPDDSYEQIAPIERKQLKRRLSRIERIASSVEEKRAQFEAFAREYDALDARDAFMKFTSTWQTDQGLLTAPTPFEDDNNNK</sequence>
<dbReference type="AGR" id="WB:WBGene00021649"/>
<proteinExistence type="predicted"/>
<dbReference type="GeneID" id="171928"/>
<dbReference type="InParanoid" id="Q9N3R6"/>